<gene>
    <name evidence="1" type="ORF">LOCC1_G004010</name>
</gene>
<dbReference type="Gene3D" id="3.40.50.1110">
    <property type="entry name" value="SGNH hydrolase"/>
    <property type="match status" value="1"/>
</dbReference>
<dbReference type="AlphaFoldDB" id="A0A8H8UFZ0"/>
<dbReference type="Proteomes" id="UP000443090">
    <property type="component" value="Unassembled WGS sequence"/>
</dbReference>
<dbReference type="OrthoDB" id="2150942at2759"/>
<accession>A0A8H8UFZ0</accession>
<dbReference type="InterPro" id="IPR036514">
    <property type="entry name" value="SGNH_hydro_sf"/>
</dbReference>
<protein>
    <submittedName>
        <fullName evidence="1">Uncharacterized protein</fullName>
    </submittedName>
</protein>
<dbReference type="EMBL" id="QGMI01000331">
    <property type="protein sequence ID" value="TVY42406.1"/>
    <property type="molecule type" value="Genomic_DNA"/>
</dbReference>
<evidence type="ECO:0000313" key="2">
    <source>
        <dbReference type="Proteomes" id="UP000443090"/>
    </source>
</evidence>
<evidence type="ECO:0000313" key="1">
    <source>
        <dbReference type="EMBL" id="TVY42406.1"/>
    </source>
</evidence>
<proteinExistence type="predicted"/>
<reference evidence="1 2" key="1">
    <citation type="submission" date="2018-05" db="EMBL/GenBank/DDBJ databases">
        <title>Genome sequencing and assembly of the regulated plant pathogen Lachnellula willkommii and related sister species for the development of diagnostic species identification markers.</title>
        <authorList>
            <person name="Giroux E."/>
            <person name="Bilodeau G."/>
        </authorList>
    </citation>
    <scope>NUCLEOTIDE SEQUENCE [LARGE SCALE GENOMIC DNA]</scope>
    <source>
        <strain evidence="1 2">CBS 160.35</strain>
    </source>
</reference>
<dbReference type="SUPFAM" id="SSF52266">
    <property type="entry name" value="SGNH hydrolase"/>
    <property type="match status" value="1"/>
</dbReference>
<sequence length="308" mass="34647">MSQAQINTAGFYFQYQGHPISDISTFHSITLSQRPNKPIIYLAGDSSLDNKHWISPTFLEPLPVGINIPSIYHSTLSQPRPKPDIAFWLNHFIGSAATALNCAVEASTLKDRGKGLLEHDVFIRDHISATDILIVSIGANDIALKPTFATMCHMLRLAWLTPRFLLNSWTLTHFTDLFRTQVQAYVEKLVAKQKPKAVVVCMIYYPLERSGQQRSWADLPLKLLGYNLWPRQLQTAIKRMYELGTQRVVVDGVRVVPCALYEVLDGKKGGDYEERVEPSVEGGRKMAALLKAVVDEFVSEADEVGYRD</sequence>
<keyword evidence="2" id="KW-1185">Reference proteome</keyword>
<organism evidence="1 2">
    <name type="scientific">Lachnellula occidentalis</name>
    <dbReference type="NCBI Taxonomy" id="215460"/>
    <lineage>
        <taxon>Eukaryota</taxon>
        <taxon>Fungi</taxon>
        <taxon>Dikarya</taxon>
        <taxon>Ascomycota</taxon>
        <taxon>Pezizomycotina</taxon>
        <taxon>Leotiomycetes</taxon>
        <taxon>Helotiales</taxon>
        <taxon>Lachnaceae</taxon>
        <taxon>Lachnellula</taxon>
    </lineage>
</organism>
<comment type="caution">
    <text evidence="1">The sequence shown here is derived from an EMBL/GenBank/DDBJ whole genome shotgun (WGS) entry which is preliminary data.</text>
</comment>
<name>A0A8H8UFZ0_9HELO</name>